<evidence type="ECO:0000256" key="4">
    <source>
        <dbReference type="ARBA" id="ARBA00022989"/>
    </source>
</evidence>
<comment type="subcellular location">
    <subcellularLocation>
        <location evidence="1">Cell membrane</location>
        <topology evidence="1">Multi-pass membrane protein</topology>
    </subcellularLocation>
</comment>
<dbReference type="EMBL" id="JBHMAF010000069">
    <property type="protein sequence ID" value="MFB9759375.1"/>
    <property type="molecule type" value="Genomic_DNA"/>
</dbReference>
<evidence type="ECO:0000313" key="9">
    <source>
        <dbReference type="Proteomes" id="UP001589609"/>
    </source>
</evidence>
<sequence>MENELFPANIRGTVTGFGTEVSRIGSSVSTFLFPMTLNKCGLERTLYLCAGLFFLGFIISLIMAPETKNMSLIAASSLNESKNPH</sequence>
<name>A0ABV5WFJ0_9BACI</name>
<dbReference type="RefSeq" id="WP_379949681.1">
    <property type="nucleotide sequence ID" value="NZ_JBHMAF010000069.1"/>
</dbReference>
<dbReference type="InterPro" id="IPR036259">
    <property type="entry name" value="MFS_trans_sf"/>
</dbReference>
<keyword evidence="5 6" id="KW-0472">Membrane</keyword>
<dbReference type="InterPro" id="IPR005828">
    <property type="entry name" value="MFS_sugar_transport-like"/>
</dbReference>
<evidence type="ECO:0000256" key="1">
    <source>
        <dbReference type="ARBA" id="ARBA00004651"/>
    </source>
</evidence>
<dbReference type="Gene3D" id="1.20.1250.20">
    <property type="entry name" value="MFS general substrate transporter like domains"/>
    <property type="match status" value="1"/>
</dbReference>
<evidence type="ECO:0000256" key="2">
    <source>
        <dbReference type="ARBA" id="ARBA00022448"/>
    </source>
</evidence>
<evidence type="ECO:0000259" key="7">
    <source>
        <dbReference type="PROSITE" id="PS50850"/>
    </source>
</evidence>
<evidence type="ECO:0000256" key="6">
    <source>
        <dbReference type="SAM" id="Phobius"/>
    </source>
</evidence>
<evidence type="ECO:0000313" key="8">
    <source>
        <dbReference type="EMBL" id="MFB9759375.1"/>
    </source>
</evidence>
<organism evidence="8 9">
    <name type="scientific">Ectobacillus funiculus</name>
    <dbReference type="NCBI Taxonomy" id="137993"/>
    <lineage>
        <taxon>Bacteria</taxon>
        <taxon>Bacillati</taxon>
        <taxon>Bacillota</taxon>
        <taxon>Bacilli</taxon>
        <taxon>Bacillales</taxon>
        <taxon>Bacillaceae</taxon>
        <taxon>Ectobacillus</taxon>
    </lineage>
</organism>
<keyword evidence="2" id="KW-0813">Transport</keyword>
<dbReference type="SUPFAM" id="SSF103473">
    <property type="entry name" value="MFS general substrate transporter"/>
    <property type="match status" value="1"/>
</dbReference>
<evidence type="ECO:0000256" key="5">
    <source>
        <dbReference type="ARBA" id="ARBA00023136"/>
    </source>
</evidence>
<gene>
    <name evidence="8" type="ORF">ACFFMS_13120</name>
</gene>
<dbReference type="InterPro" id="IPR020846">
    <property type="entry name" value="MFS_dom"/>
</dbReference>
<keyword evidence="9" id="KW-1185">Reference proteome</keyword>
<reference evidence="8 9" key="1">
    <citation type="submission" date="2024-09" db="EMBL/GenBank/DDBJ databases">
        <authorList>
            <person name="Sun Q."/>
            <person name="Mori K."/>
        </authorList>
    </citation>
    <scope>NUCLEOTIDE SEQUENCE [LARGE SCALE GENOMIC DNA]</scope>
    <source>
        <strain evidence="8 9">JCM 11201</strain>
    </source>
</reference>
<accession>A0ABV5WFJ0</accession>
<keyword evidence="3 6" id="KW-0812">Transmembrane</keyword>
<keyword evidence="4 6" id="KW-1133">Transmembrane helix</keyword>
<dbReference type="Pfam" id="PF00083">
    <property type="entry name" value="Sugar_tr"/>
    <property type="match status" value="1"/>
</dbReference>
<dbReference type="PROSITE" id="PS50850">
    <property type="entry name" value="MFS"/>
    <property type="match status" value="1"/>
</dbReference>
<comment type="caution">
    <text evidence="8">The sequence shown here is derived from an EMBL/GenBank/DDBJ whole genome shotgun (WGS) entry which is preliminary data.</text>
</comment>
<feature type="transmembrane region" description="Helical" evidence="6">
    <location>
        <begin position="45"/>
        <end position="64"/>
    </location>
</feature>
<proteinExistence type="predicted"/>
<evidence type="ECO:0000256" key="3">
    <source>
        <dbReference type="ARBA" id="ARBA00022692"/>
    </source>
</evidence>
<feature type="domain" description="Major facilitator superfamily (MFS) profile" evidence="7">
    <location>
        <begin position="1"/>
        <end position="68"/>
    </location>
</feature>
<protein>
    <submittedName>
        <fullName evidence="8">MFS transporter</fullName>
    </submittedName>
</protein>
<dbReference type="Proteomes" id="UP001589609">
    <property type="component" value="Unassembled WGS sequence"/>
</dbReference>